<name>A0AAV9Z274_9AGAR</name>
<sequence>MSSCPPMQTIYGRSEPTQHQTRQQRRLERNEKARLRMARKRAELKSRSAEEQRAAIERRKRHQATYRAKHRESLREEESARRVAVYKAKHGPDLFNEFMRIKQARRSARAKRAKAEFDHFGSEDEFDMLASDDGREAPA</sequence>
<evidence type="ECO:0000256" key="1">
    <source>
        <dbReference type="SAM" id="MobiDB-lite"/>
    </source>
</evidence>
<feature type="region of interest" description="Disordered" evidence="1">
    <location>
        <begin position="1"/>
        <end position="80"/>
    </location>
</feature>
<evidence type="ECO:0000313" key="3">
    <source>
        <dbReference type="Proteomes" id="UP001362999"/>
    </source>
</evidence>
<accession>A0AAV9Z274</accession>
<dbReference type="EMBL" id="JAWWNJ010000234">
    <property type="protein sequence ID" value="KAK6969082.1"/>
    <property type="molecule type" value="Genomic_DNA"/>
</dbReference>
<comment type="caution">
    <text evidence="2">The sequence shown here is derived from an EMBL/GenBank/DDBJ whole genome shotgun (WGS) entry which is preliminary data.</text>
</comment>
<evidence type="ECO:0000313" key="2">
    <source>
        <dbReference type="EMBL" id="KAK6969082.1"/>
    </source>
</evidence>
<reference evidence="2 3" key="1">
    <citation type="journal article" date="2024" name="J Genomics">
        <title>Draft genome sequencing and assembly of Favolaschia claudopus CIRM-BRFM 2984 isolated from oak limbs.</title>
        <authorList>
            <person name="Navarro D."/>
            <person name="Drula E."/>
            <person name="Chaduli D."/>
            <person name="Cazenave R."/>
            <person name="Ahrendt S."/>
            <person name="Wang J."/>
            <person name="Lipzen A."/>
            <person name="Daum C."/>
            <person name="Barry K."/>
            <person name="Grigoriev I.V."/>
            <person name="Favel A."/>
            <person name="Rosso M.N."/>
            <person name="Martin F."/>
        </authorList>
    </citation>
    <scope>NUCLEOTIDE SEQUENCE [LARGE SCALE GENOMIC DNA]</scope>
    <source>
        <strain evidence="2 3">CIRM-BRFM 2984</strain>
    </source>
</reference>
<dbReference type="AlphaFoldDB" id="A0AAV9Z274"/>
<gene>
    <name evidence="2" type="ORF">R3P38DRAFT_3244086</name>
</gene>
<dbReference type="Proteomes" id="UP001362999">
    <property type="component" value="Unassembled WGS sequence"/>
</dbReference>
<organism evidence="2 3">
    <name type="scientific">Favolaschia claudopus</name>
    <dbReference type="NCBI Taxonomy" id="2862362"/>
    <lineage>
        <taxon>Eukaryota</taxon>
        <taxon>Fungi</taxon>
        <taxon>Dikarya</taxon>
        <taxon>Basidiomycota</taxon>
        <taxon>Agaricomycotina</taxon>
        <taxon>Agaricomycetes</taxon>
        <taxon>Agaricomycetidae</taxon>
        <taxon>Agaricales</taxon>
        <taxon>Marasmiineae</taxon>
        <taxon>Mycenaceae</taxon>
        <taxon>Favolaschia</taxon>
    </lineage>
</organism>
<proteinExistence type="predicted"/>
<protein>
    <submittedName>
        <fullName evidence="2">Uncharacterized protein</fullName>
    </submittedName>
</protein>
<feature type="compositionally biased region" description="Basic residues" evidence="1">
    <location>
        <begin position="58"/>
        <end position="70"/>
    </location>
</feature>
<keyword evidence="3" id="KW-1185">Reference proteome</keyword>
<feature type="compositionally biased region" description="Basic and acidic residues" evidence="1">
    <location>
        <begin position="25"/>
        <end position="57"/>
    </location>
</feature>
<feature type="compositionally biased region" description="Basic and acidic residues" evidence="1">
    <location>
        <begin position="71"/>
        <end position="80"/>
    </location>
</feature>